<dbReference type="Gene3D" id="3.40.50.300">
    <property type="entry name" value="P-loop containing nucleotide triphosphate hydrolases"/>
    <property type="match status" value="1"/>
</dbReference>
<accession>A0ABV1KMN4</accession>
<dbReference type="InterPro" id="IPR039421">
    <property type="entry name" value="Type_1_exporter"/>
</dbReference>
<comment type="caution">
    <text evidence="2">The sequence shown here is derived from an EMBL/GenBank/DDBJ whole genome shotgun (WGS) entry which is preliminary data.</text>
</comment>
<dbReference type="EMBL" id="JASKHM010000001">
    <property type="protein sequence ID" value="MEQ4481067.1"/>
    <property type="molecule type" value="Genomic_DNA"/>
</dbReference>
<dbReference type="InterPro" id="IPR027417">
    <property type="entry name" value="P-loop_NTPase"/>
</dbReference>
<evidence type="ECO:0000313" key="3">
    <source>
        <dbReference type="Proteomes" id="UP001493487"/>
    </source>
</evidence>
<evidence type="ECO:0000313" key="2">
    <source>
        <dbReference type="EMBL" id="MEQ4481067.1"/>
    </source>
</evidence>
<gene>
    <name evidence="2" type="ORF">QJS35_01525</name>
</gene>
<evidence type="ECO:0000259" key="1">
    <source>
        <dbReference type="PROSITE" id="PS50893"/>
    </source>
</evidence>
<proteinExistence type="predicted"/>
<sequence>MEPDVGFRRSTLSIIGKYGSGTARKAGDFGQSYRGFKKSGELPVWDSVWELQVMDLSFRYGEDEPDAMELSELPDEQVRSLFAVVSQHIQLFDASVEANLKLGCPNAAEKQLRAAAEAALIDDTINALPEGYDTLIGEWGARLSGGEKQRLALARALLCQSPAILFDEPATGLDPLTERAFINKLDELTKDNAVLWITHSLAGLDGMDGTIVLQNGSVSERGKHSELLRNKGYYYWRLWQLEREKDWLSV</sequence>
<keyword evidence="2" id="KW-0067">ATP-binding</keyword>
<dbReference type="GO" id="GO:0005524">
    <property type="term" value="F:ATP binding"/>
    <property type="evidence" value="ECO:0007669"/>
    <property type="project" value="UniProtKB-KW"/>
</dbReference>
<dbReference type="PROSITE" id="PS00211">
    <property type="entry name" value="ABC_TRANSPORTER_1"/>
    <property type="match status" value="1"/>
</dbReference>
<dbReference type="PANTHER" id="PTHR43394">
    <property type="entry name" value="ATP-DEPENDENT PERMEASE MDL1, MITOCHONDRIAL"/>
    <property type="match status" value="1"/>
</dbReference>
<name>A0ABV1KMN4_9BACL</name>
<protein>
    <submittedName>
        <fullName evidence="2">ATP-binding cassette domain-containing protein</fullName>
    </submittedName>
</protein>
<dbReference type="InterPro" id="IPR017871">
    <property type="entry name" value="ABC_transporter-like_CS"/>
</dbReference>
<dbReference type="PROSITE" id="PS50893">
    <property type="entry name" value="ABC_TRANSPORTER_2"/>
    <property type="match status" value="1"/>
</dbReference>
<feature type="domain" description="ABC transporter" evidence="1">
    <location>
        <begin position="1"/>
        <end position="240"/>
    </location>
</feature>
<organism evidence="2 3">
    <name type="scientific">Cohnella silvisoli</name>
    <dbReference type="NCBI Taxonomy" id="2873699"/>
    <lineage>
        <taxon>Bacteria</taxon>
        <taxon>Bacillati</taxon>
        <taxon>Bacillota</taxon>
        <taxon>Bacilli</taxon>
        <taxon>Bacillales</taxon>
        <taxon>Paenibacillaceae</taxon>
        <taxon>Cohnella</taxon>
    </lineage>
</organism>
<dbReference type="Pfam" id="PF00005">
    <property type="entry name" value="ABC_tran"/>
    <property type="match status" value="1"/>
</dbReference>
<dbReference type="PANTHER" id="PTHR43394:SF1">
    <property type="entry name" value="ATP-BINDING CASSETTE SUB-FAMILY B MEMBER 10, MITOCHONDRIAL"/>
    <property type="match status" value="1"/>
</dbReference>
<dbReference type="SUPFAM" id="SSF52540">
    <property type="entry name" value="P-loop containing nucleoside triphosphate hydrolases"/>
    <property type="match status" value="1"/>
</dbReference>
<keyword evidence="3" id="KW-1185">Reference proteome</keyword>
<dbReference type="RefSeq" id="WP_232182514.1">
    <property type="nucleotide sequence ID" value="NZ_JAIOAP010000001.1"/>
</dbReference>
<reference evidence="2 3" key="1">
    <citation type="journal article" date="2023" name="Genome Announc.">
        <title>Pan-Genome Analyses of the Genus Cohnella and Proposal of the Novel Species Cohnella silvisoli sp. nov., Isolated from Forest Soil.</title>
        <authorList>
            <person name="Wang C."/>
            <person name="Mao L."/>
            <person name="Bao G."/>
            <person name="Zhu H."/>
        </authorList>
    </citation>
    <scope>NUCLEOTIDE SEQUENCE [LARGE SCALE GENOMIC DNA]</scope>
    <source>
        <strain evidence="2 3">NL03-T5-1</strain>
    </source>
</reference>
<keyword evidence="2" id="KW-0547">Nucleotide-binding</keyword>
<dbReference type="InterPro" id="IPR003439">
    <property type="entry name" value="ABC_transporter-like_ATP-bd"/>
</dbReference>
<dbReference type="Proteomes" id="UP001493487">
    <property type="component" value="Unassembled WGS sequence"/>
</dbReference>